<sequence>MDIEYRQFQFMTLSKRSRIKEMTKLWRNFIVCIEGTSSGGDLEEQYLREVNRLITEAVNSCRFDVAYLVSVVQPRDDLRWPFRELLETRNRALGWRRDQNNQILTVTAMTDASYRSLGLHTGQVFAVNNNAVMAFSEASDEECWGSCRAELIAIMQFEDQLQSIGRILDDLDFKWEEEILTDSLGSIGLLKSDHAVPLRAQHIRARYLTGDLGLGHIYSRENFADLLTKHIFEIDRRALLLERYFDV</sequence>
<evidence type="ECO:0000313" key="2">
    <source>
        <dbReference type="Proteomes" id="UP000191144"/>
    </source>
</evidence>
<accession>A0A1G4J1D3</accession>
<keyword evidence="2" id="KW-1185">Reference proteome</keyword>
<dbReference type="Proteomes" id="UP000191144">
    <property type="component" value="Chromosome C"/>
</dbReference>
<dbReference type="AlphaFoldDB" id="A0A1G4J1D3"/>
<reference evidence="2" key="1">
    <citation type="submission" date="2016-03" db="EMBL/GenBank/DDBJ databases">
        <authorList>
            <person name="Devillers Hugo."/>
        </authorList>
    </citation>
    <scope>NUCLEOTIDE SEQUENCE [LARGE SCALE GENOMIC DNA]</scope>
</reference>
<proteinExistence type="predicted"/>
<organism evidence="1 2">
    <name type="scientific">Lachancea meyersii CBS 8951</name>
    <dbReference type="NCBI Taxonomy" id="1266667"/>
    <lineage>
        <taxon>Eukaryota</taxon>
        <taxon>Fungi</taxon>
        <taxon>Dikarya</taxon>
        <taxon>Ascomycota</taxon>
        <taxon>Saccharomycotina</taxon>
        <taxon>Saccharomycetes</taxon>
        <taxon>Saccharomycetales</taxon>
        <taxon>Saccharomycetaceae</taxon>
        <taxon>Lachancea</taxon>
    </lineage>
</organism>
<protein>
    <submittedName>
        <fullName evidence="1">LAME_0C04280g1_1</fullName>
    </submittedName>
</protein>
<name>A0A1G4J1D3_9SACH</name>
<evidence type="ECO:0000313" key="1">
    <source>
        <dbReference type="EMBL" id="SCU83187.1"/>
    </source>
</evidence>
<dbReference type="EMBL" id="LT598479">
    <property type="protein sequence ID" value="SCU83187.1"/>
    <property type="molecule type" value="Genomic_DNA"/>
</dbReference>
<gene>
    <name evidence="1" type="ORF">LAME_0C04280G</name>
</gene>